<comment type="subunit">
    <text evidence="6">Monomer. Associates with the 50S ribosomal subunit.</text>
</comment>
<evidence type="ECO:0000256" key="4">
    <source>
        <dbReference type="ARBA" id="ARBA00022842"/>
    </source>
</evidence>
<feature type="binding site" evidence="7">
    <location>
        <begin position="264"/>
        <end position="268"/>
    </location>
    <ligand>
        <name>GTP</name>
        <dbReference type="ChEBI" id="CHEBI:37565"/>
    </ligand>
</feature>
<gene>
    <name evidence="6" type="primary">hflX</name>
    <name evidence="10" type="ORF">A11Y_20873</name>
</gene>
<dbReference type="Pfam" id="PF01926">
    <property type="entry name" value="MMR_HSR1"/>
    <property type="match status" value="1"/>
</dbReference>
<dbReference type="NCBIfam" id="TIGR03156">
    <property type="entry name" value="GTP_HflX"/>
    <property type="match status" value="1"/>
</dbReference>
<keyword evidence="4 8" id="KW-0460">Magnesium</keyword>
<comment type="subcellular location">
    <subcellularLocation>
        <location evidence="6">Cytoplasm</location>
    </subcellularLocation>
    <text evidence="6">May associate with membranes.</text>
</comment>
<comment type="similarity">
    <text evidence="6">Belongs to the TRAFAC class OBG-HflX-like GTPase superfamily. HflX GTPase family.</text>
</comment>
<sequence>MYDDQQETYFPIIDHNSSHYTYGGNMQEIELTKVLIGGVSQNQAYFESDMAELAELVKANQMTVVGDIRQNLERAVAATYFGSGKLEEIRQLAEENDAQVLVVNDELSPSQIRNLEHELKMTLLDRTGLILAIFANRAQSREAKMQVQIARLQYELPRLRVGEQANLMQQGGGPGFANRGSGETKLEMNQRTIKNKISQLRHELKTMEVAQQTKRAQRERSAIPTVALVGYTNAGKSTTMNGLLRRFNADAENAKTVFERDMLFATLDTSVREITLPDNKKFLLSDTVGFINKLPTQLVKAFRSTLAEAAAADLLVQVIDFSDPNYQEMIKVTEKTLHTMGIDDIPMIYAYNKADRKTDTAFPLQTGEHDLVYSATDQASLELLTQMITKELFADLTKVAFMIPFADGKWVDYLNEHANILEQDYTASGTQITAEVSPEDRQRLAKYIIEV</sequence>
<proteinExistence type="inferred from homology"/>
<comment type="function">
    <text evidence="6">GTPase that associates with the 50S ribosomal subunit and may have a role during protein synthesis or ribosome biogenesis.</text>
</comment>
<dbReference type="PATRIC" id="fig|1185325.3.peg.49"/>
<reference evidence="10 11" key="1">
    <citation type="submission" date="2012-05" db="EMBL/GenBank/DDBJ databases">
        <title>Complete Genome Sequence of Lactobacillus coryniformis CECT5711.</title>
        <authorList>
            <person name="Rodriguez J.M."/>
        </authorList>
    </citation>
    <scope>NUCLEOTIDE SEQUENCE [LARGE SCALE GENOMIC DNA]</scope>
    <source>
        <strain evidence="11">CECT5711</strain>
    </source>
</reference>
<evidence type="ECO:0000256" key="8">
    <source>
        <dbReference type="PIRSR" id="PIRSR006809-2"/>
    </source>
</evidence>
<dbReference type="Proteomes" id="UP000007271">
    <property type="component" value="Unassembled WGS sequence"/>
</dbReference>
<keyword evidence="5 6" id="KW-0342">GTP-binding</keyword>
<evidence type="ECO:0000256" key="6">
    <source>
        <dbReference type="HAMAP-Rule" id="MF_00900"/>
    </source>
</evidence>
<protein>
    <recommendedName>
        <fullName evidence="6">GTPase HflX</fullName>
    </recommendedName>
    <alternativeName>
        <fullName evidence="6">GTP-binding protein HflX</fullName>
    </alternativeName>
</protein>
<dbReference type="GO" id="GO:0046872">
    <property type="term" value="F:metal ion binding"/>
    <property type="evidence" value="ECO:0007669"/>
    <property type="project" value="UniProtKB-KW"/>
</dbReference>
<keyword evidence="3 6" id="KW-0547">Nucleotide-binding</keyword>
<dbReference type="GO" id="GO:0005525">
    <property type="term" value="F:GTP binding"/>
    <property type="evidence" value="ECO:0007669"/>
    <property type="project" value="UniProtKB-UniRule"/>
</dbReference>
<dbReference type="PIRSF" id="PIRSF006809">
    <property type="entry name" value="GTP-binding_hflX_prd"/>
    <property type="match status" value="1"/>
</dbReference>
<evidence type="ECO:0000313" key="11">
    <source>
        <dbReference type="Proteomes" id="UP000007271"/>
    </source>
</evidence>
<dbReference type="InterPro" id="IPR006073">
    <property type="entry name" value="GTP-bd"/>
</dbReference>
<evidence type="ECO:0000313" key="10">
    <source>
        <dbReference type="EMBL" id="EJN56779.1"/>
    </source>
</evidence>
<dbReference type="InterPro" id="IPR030394">
    <property type="entry name" value="G_HFLX_dom"/>
</dbReference>
<evidence type="ECO:0000256" key="3">
    <source>
        <dbReference type="ARBA" id="ARBA00022741"/>
    </source>
</evidence>
<dbReference type="GO" id="GO:0043022">
    <property type="term" value="F:ribosome binding"/>
    <property type="evidence" value="ECO:0007669"/>
    <property type="project" value="TreeGrafter"/>
</dbReference>
<feature type="binding site" evidence="7">
    <location>
        <begin position="286"/>
        <end position="289"/>
    </location>
    <ligand>
        <name>GTP</name>
        <dbReference type="ChEBI" id="CHEBI:37565"/>
    </ligand>
</feature>
<dbReference type="GO" id="GO:0003924">
    <property type="term" value="F:GTPase activity"/>
    <property type="evidence" value="ECO:0007669"/>
    <property type="project" value="UniProtKB-UniRule"/>
</dbReference>
<evidence type="ECO:0000259" key="9">
    <source>
        <dbReference type="PROSITE" id="PS51705"/>
    </source>
</evidence>
<feature type="binding site" evidence="8">
    <location>
        <position position="237"/>
    </location>
    <ligand>
        <name>Mg(2+)</name>
        <dbReference type="ChEBI" id="CHEBI:18420"/>
    </ligand>
</feature>
<feature type="domain" description="Hflx-type G" evidence="9">
    <location>
        <begin position="224"/>
        <end position="396"/>
    </location>
</feature>
<dbReference type="Pfam" id="PF13167">
    <property type="entry name" value="GTP-bdg_N"/>
    <property type="match status" value="1"/>
</dbReference>
<dbReference type="Gene3D" id="6.10.250.2860">
    <property type="match status" value="1"/>
</dbReference>
<name>J3JCP3_9LACO</name>
<evidence type="ECO:0000256" key="5">
    <source>
        <dbReference type="ARBA" id="ARBA00023134"/>
    </source>
</evidence>
<dbReference type="SUPFAM" id="SSF52540">
    <property type="entry name" value="P-loop containing nucleoside triphosphate hydrolases"/>
    <property type="match status" value="1"/>
</dbReference>
<dbReference type="PRINTS" id="PR00326">
    <property type="entry name" value="GTP1OBG"/>
</dbReference>
<dbReference type="Gene3D" id="3.40.50.300">
    <property type="entry name" value="P-loop containing nucleotide triphosphate hydrolases"/>
    <property type="match status" value="1"/>
</dbReference>
<evidence type="ECO:0000256" key="1">
    <source>
        <dbReference type="ARBA" id="ARBA00022490"/>
    </source>
</evidence>
<dbReference type="AlphaFoldDB" id="J3JCP3"/>
<dbReference type="PANTHER" id="PTHR10229:SF4">
    <property type="entry name" value="GTPASE HFLX"/>
    <property type="match status" value="1"/>
</dbReference>
<dbReference type="Pfam" id="PF16360">
    <property type="entry name" value="GTP-bdg_M"/>
    <property type="match status" value="1"/>
</dbReference>
<organism evidence="10 11">
    <name type="scientific">Loigolactobacillus coryniformis subsp. coryniformis CECT 5711</name>
    <dbReference type="NCBI Taxonomy" id="1185325"/>
    <lineage>
        <taxon>Bacteria</taxon>
        <taxon>Bacillati</taxon>
        <taxon>Bacillota</taxon>
        <taxon>Bacilli</taxon>
        <taxon>Lactobacillales</taxon>
        <taxon>Lactobacillaceae</taxon>
        <taxon>Loigolactobacillus</taxon>
    </lineage>
</organism>
<dbReference type="PROSITE" id="PS51705">
    <property type="entry name" value="G_HFLX"/>
    <property type="match status" value="1"/>
</dbReference>
<feature type="binding site" evidence="8">
    <location>
        <position position="266"/>
    </location>
    <ligand>
        <name>Mg(2+)</name>
        <dbReference type="ChEBI" id="CHEBI:18420"/>
    </ligand>
</feature>
<evidence type="ECO:0000256" key="2">
    <source>
        <dbReference type="ARBA" id="ARBA00022723"/>
    </source>
</evidence>
<dbReference type="HAMAP" id="MF_00900">
    <property type="entry name" value="GTPase_HflX"/>
    <property type="match status" value="1"/>
</dbReference>
<feature type="binding site" evidence="7">
    <location>
        <begin position="374"/>
        <end position="376"/>
    </location>
    <ligand>
        <name>GTP</name>
        <dbReference type="ChEBI" id="CHEBI:37565"/>
    </ligand>
</feature>
<dbReference type="InterPro" id="IPR032305">
    <property type="entry name" value="GTP-bd_M"/>
</dbReference>
<comment type="cofactor">
    <cofactor evidence="8">
        <name>Mg(2+)</name>
        <dbReference type="ChEBI" id="CHEBI:18420"/>
    </cofactor>
</comment>
<comment type="caution">
    <text evidence="10">The sequence shown here is derived from an EMBL/GenBank/DDBJ whole genome shotgun (WGS) entry which is preliminary data.</text>
</comment>
<dbReference type="InterPro" id="IPR027417">
    <property type="entry name" value="P-loop_NTPase"/>
</dbReference>
<dbReference type="GO" id="GO:0005737">
    <property type="term" value="C:cytoplasm"/>
    <property type="evidence" value="ECO:0007669"/>
    <property type="project" value="UniProtKB-SubCell"/>
</dbReference>
<accession>J3JCP3</accession>
<feature type="binding site" evidence="7">
    <location>
        <begin position="230"/>
        <end position="237"/>
    </location>
    <ligand>
        <name>GTP</name>
        <dbReference type="ChEBI" id="CHEBI:37565"/>
    </ligand>
</feature>
<evidence type="ECO:0000256" key="7">
    <source>
        <dbReference type="PIRSR" id="PIRSR006809-1"/>
    </source>
</evidence>
<keyword evidence="1 6" id="KW-0963">Cytoplasm</keyword>
<dbReference type="InterPro" id="IPR025121">
    <property type="entry name" value="GTPase_HflX_N"/>
</dbReference>
<dbReference type="Gene3D" id="3.40.50.11060">
    <property type="entry name" value="GTPase HflX, N-terminal domain"/>
    <property type="match status" value="1"/>
</dbReference>
<dbReference type="PANTHER" id="PTHR10229">
    <property type="entry name" value="GTP-BINDING PROTEIN HFLX"/>
    <property type="match status" value="1"/>
</dbReference>
<dbReference type="CDD" id="cd01878">
    <property type="entry name" value="HflX"/>
    <property type="match status" value="1"/>
</dbReference>
<dbReference type="EMBL" id="AKFP01000001">
    <property type="protein sequence ID" value="EJN56779.1"/>
    <property type="molecule type" value="Genomic_DNA"/>
</dbReference>
<keyword evidence="2 8" id="KW-0479">Metal-binding</keyword>
<feature type="binding site" evidence="7">
    <location>
        <begin position="352"/>
        <end position="355"/>
    </location>
    <ligand>
        <name>GTP</name>
        <dbReference type="ChEBI" id="CHEBI:37565"/>
    </ligand>
</feature>
<dbReference type="InterPro" id="IPR016496">
    <property type="entry name" value="GTPase_HflX"/>
</dbReference>
<dbReference type="STRING" id="1185325.A11Y_20873"/>
<dbReference type="InterPro" id="IPR042108">
    <property type="entry name" value="GTPase_HflX_N_sf"/>
</dbReference>
<dbReference type="FunFam" id="3.40.50.11060:FF:000001">
    <property type="entry name" value="GTPase HflX"/>
    <property type="match status" value="1"/>
</dbReference>